<protein>
    <recommendedName>
        <fullName evidence="3 7">Guanine deaminase</fullName>
        <shortName evidence="8">Guanase</shortName>
        <ecNumber evidence="3 7">3.5.4.3</ecNumber>
    </recommendedName>
    <alternativeName>
        <fullName evidence="8">Guanine aminohydrolase</fullName>
    </alternativeName>
</protein>
<dbReference type="InterPro" id="IPR032466">
    <property type="entry name" value="Metal_Hydrolase"/>
</dbReference>
<dbReference type="Proteomes" id="UP000314285">
    <property type="component" value="Unassembled WGS sequence"/>
</dbReference>
<dbReference type="EC" id="3.5.4.3" evidence="3 7"/>
<keyword evidence="5 8" id="KW-0378">Hydrolase</keyword>
<evidence type="ECO:0000256" key="3">
    <source>
        <dbReference type="ARBA" id="ARBA00012781"/>
    </source>
</evidence>
<dbReference type="SUPFAM" id="SSF51338">
    <property type="entry name" value="Composite domain of metallo-dependent hydrolases"/>
    <property type="match status" value="2"/>
</dbReference>
<dbReference type="SUPFAM" id="SSF51556">
    <property type="entry name" value="Metallo-dependent hydrolases"/>
    <property type="match status" value="1"/>
</dbReference>
<keyword evidence="4 8" id="KW-0479">Metal-binding</keyword>
<dbReference type="NCBIfam" id="TIGR02967">
    <property type="entry name" value="guan_deamin"/>
    <property type="match status" value="1"/>
</dbReference>
<comment type="function">
    <text evidence="8">Catalyzes the hydrolytic deamination of guanine, producing xanthine and ammonia.</text>
</comment>
<dbReference type="AlphaFoldDB" id="A0A8H2PQJ8"/>
<dbReference type="Gene3D" id="3.20.20.140">
    <property type="entry name" value="Metal-dependent hydrolases"/>
    <property type="match status" value="1"/>
</dbReference>
<dbReference type="InterPro" id="IPR051607">
    <property type="entry name" value="Metallo-dep_hydrolases"/>
</dbReference>
<reference evidence="10 11" key="1">
    <citation type="submission" date="2019-06" db="EMBL/GenBank/DDBJ databases">
        <title>Genome of Acinetobacter radioresistens APH1, a phenol degrading strain.</title>
        <authorList>
            <person name="Liu Y."/>
        </authorList>
    </citation>
    <scope>NUCLEOTIDE SEQUENCE [LARGE SCALE GENOMIC DNA]</scope>
    <source>
        <strain evidence="10 11">APH1</strain>
    </source>
</reference>
<dbReference type="GO" id="GO:0008270">
    <property type="term" value="F:zinc ion binding"/>
    <property type="evidence" value="ECO:0007669"/>
    <property type="project" value="UniProtKB-UniRule"/>
</dbReference>
<evidence type="ECO:0000313" key="11">
    <source>
        <dbReference type="Proteomes" id="UP000314285"/>
    </source>
</evidence>
<evidence type="ECO:0000256" key="7">
    <source>
        <dbReference type="NCBIfam" id="TIGR02967"/>
    </source>
</evidence>
<dbReference type="GO" id="GO:0006147">
    <property type="term" value="P:guanine catabolic process"/>
    <property type="evidence" value="ECO:0007669"/>
    <property type="project" value="UniProtKB-UniRule"/>
</dbReference>
<evidence type="ECO:0000256" key="8">
    <source>
        <dbReference type="RuleBase" id="RU366009"/>
    </source>
</evidence>
<feature type="domain" description="Amidohydrolase-related" evidence="9">
    <location>
        <begin position="73"/>
        <end position="432"/>
    </location>
</feature>
<dbReference type="PANTHER" id="PTHR11271:SF6">
    <property type="entry name" value="GUANINE DEAMINASE"/>
    <property type="match status" value="1"/>
</dbReference>
<evidence type="ECO:0000256" key="5">
    <source>
        <dbReference type="ARBA" id="ARBA00022801"/>
    </source>
</evidence>
<dbReference type="GO" id="GO:0008892">
    <property type="term" value="F:guanine deaminase activity"/>
    <property type="evidence" value="ECO:0007669"/>
    <property type="project" value="UniProtKB-UniRule"/>
</dbReference>
<dbReference type="InterPro" id="IPR011059">
    <property type="entry name" value="Metal-dep_hydrolase_composite"/>
</dbReference>
<keyword evidence="6 8" id="KW-0862">Zinc</keyword>
<evidence type="ECO:0000259" key="9">
    <source>
        <dbReference type="Pfam" id="PF01979"/>
    </source>
</evidence>
<dbReference type="GO" id="GO:0005829">
    <property type="term" value="C:cytosol"/>
    <property type="evidence" value="ECO:0007669"/>
    <property type="project" value="TreeGrafter"/>
</dbReference>
<evidence type="ECO:0000313" key="10">
    <source>
        <dbReference type="EMBL" id="TNX86054.1"/>
    </source>
</evidence>
<accession>A0A8H2PQJ8</accession>
<evidence type="ECO:0000256" key="2">
    <source>
        <dbReference type="ARBA" id="ARBA00006745"/>
    </source>
</evidence>
<dbReference type="FunFam" id="3.20.20.140:FF:000022">
    <property type="entry name" value="Guanine deaminase"/>
    <property type="match status" value="1"/>
</dbReference>
<dbReference type="EMBL" id="VFBM01000018">
    <property type="protein sequence ID" value="TNX86054.1"/>
    <property type="molecule type" value="Genomic_DNA"/>
</dbReference>
<sequence length="441" mass="49569">MSSLPISTAIRGRFLDIRQIVAQPTDLAHQVRYLEDGLLITEQGKIVWFGPWQEGQTQLPAGILVEHYPEQLIVPGFIDTHIHYPQSEMVGAYGEQLLSWLNTYTFPTEMQFENPEHASKIAHFFIEELLRNGTTTALVFCTVHPQSVDALFEQAAQYQMRLIAGKVMMDRNAPEALCDTAQSSYEDSRALIEKWHGKGRALYAITPRFAPTSTPKQLQLAGKLKTEFPDVYIHTHLSENLDEIAWVKELFPEQQGYLEVYHHYGLTGERSVFAHCVHLQEQEWDCLHQSKSAIAFCPTSNLFLGSGLFPLSKTWQKQVKVGLGTDIGAGTSFSLLQTANEAYKVQQLQGNKLSALEAFYHATLGGARALNLEDKLGNFDLGKEADFIVLDLKATTLQKLRQEHSKGLEDSLFALFTLGDDRNVEATYIYGQKAYSKAEPV</sequence>
<dbReference type="Gene3D" id="2.30.40.10">
    <property type="entry name" value="Urease, subunit C, domain 1"/>
    <property type="match status" value="1"/>
</dbReference>
<dbReference type="NCBIfam" id="NF006679">
    <property type="entry name" value="PRK09228.1"/>
    <property type="match status" value="1"/>
</dbReference>
<evidence type="ECO:0000256" key="6">
    <source>
        <dbReference type="ARBA" id="ARBA00022833"/>
    </source>
</evidence>
<dbReference type="InterPro" id="IPR014311">
    <property type="entry name" value="Guanine_deaminase"/>
</dbReference>
<dbReference type="UniPathway" id="UPA00603">
    <property type="reaction ID" value="UER00660"/>
</dbReference>
<comment type="pathway">
    <text evidence="1 8">Purine metabolism; guanine degradation; xanthine from guanine: step 1/1.</text>
</comment>
<evidence type="ECO:0000256" key="4">
    <source>
        <dbReference type="ARBA" id="ARBA00022723"/>
    </source>
</evidence>
<dbReference type="InterPro" id="IPR006680">
    <property type="entry name" value="Amidohydro-rel"/>
</dbReference>
<proteinExistence type="inferred from homology"/>
<gene>
    <name evidence="10" type="primary">guaD</name>
    <name evidence="10" type="ORF">FHY67_14150</name>
</gene>
<evidence type="ECO:0000256" key="1">
    <source>
        <dbReference type="ARBA" id="ARBA00004984"/>
    </source>
</evidence>
<dbReference type="CDD" id="cd01303">
    <property type="entry name" value="GDEase"/>
    <property type="match status" value="1"/>
</dbReference>
<comment type="similarity">
    <text evidence="2 8">Belongs to the metallo-dependent hydrolases superfamily. ATZ/TRZ family.</text>
</comment>
<dbReference type="PANTHER" id="PTHR11271">
    <property type="entry name" value="GUANINE DEAMINASE"/>
    <property type="match status" value="1"/>
</dbReference>
<comment type="cofactor">
    <cofactor evidence="8">
        <name>Zn(2+)</name>
        <dbReference type="ChEBI" id="CHEBI:29105"/>
    </cofactor>
    <text evidence="8">Binds 1 zinc ion per subunit.</text>
</comment>
<comment type="catalytic activity">
    <reaction evidence="8">
        <text>guanine + H2O + H(+) = xanthine + NH4(+)</text>
        <dbReference type="Rhea" id="RHEA:14665"/>
        <dbReference type="ChEBI" id="CHEBI:15377"/>
        <dbReference type="ChEBI" id="CHEBI:15378"/>
        <dbReference type="ChEBI" id="CHEBI:16235"/>
        <dbReference type="ChEBI" id="CHEBI:17712"/>
        <dbReference type="ChEBI" id="CHEBI:28938"/>
        <dbReference type="EC" id="3.5.4.3"/>
    </reaction>
</comment>
<dbReference type="Pfam" id="PF01979">
    <property type="entry name" value="Amidohydro_1"/>
    <property type="match status" value="1"/>
</dbReference>
<dbReference type="RefSeq" id="WP_005023845.1">
    <property type="nucleotide sequence ID" value="NZ_CP027365.1"/>
</dbReference>
<comment type="caution">
    <text evidence="10">The sequence shown here is derived from an EMBL/GenBank/DDBJ whole genome shotgun (WGS) entry which is preliminary data.</text>
</comment>
<organism evidence="10 11">
    <name type="scientific">Acinetobacter radioresistens</name>
    <dbReference type="NCBI Taxonomy" id="40216"/>
    <lineage>
        <taxon>Bacteria</taxon>
        <taxon>Pseudomonadati</taxon>
        <taxon>Pseudomonadota</taxon>
        <taxon>Gammaproteobacteria</taxon>
        <taxon>Moraxellales</taxon>
        <taxon>Moraxellaceae</taxon>
        <taxon>Acinetobacter</taxon>
    </lineage>
</organism>
<name>A0A8H2PQJ8_ACIRA</name>